<evidence type="ECO:0000313" key="3">
    <source>
        <dbReference type="EMBL" id="KAL2098583.1"/>
    </source>
</evidence>
<keyword evidence="4" id="KW-1185">Reference proteome</keyword>
<feature type="compositionally biased region" description="Pro residues" evidence="1">
    <location>
        <begin position="886"/>
        <end position="900"/>
    </location>
</feature>
<dbReference type="SMART" id="SM00060">
    <property type="entry name" value="FN3"/>
    <property type="match status" value="6"/>
</dbReference>
<feature type="region of interest" description="Disordered" evidence="1">
    <location>
        <begin position="787"/>
        <end position="835"/>
    </location>
</feature>
<name>A0ABD1KI89_9TELE</name>
<feature type="region of interest" description="Disordered" evidence="1">
    <location>
        <begin position="865"/>
        <end position="916"/>
    </location>
</feature>
<dbReference type="InterPro" id="IPR013783">
    <property type="entry name" value="Ig-like_fold"/>
</dbReference>
<dbReference type="FunFam" id="2.60.40.10:FF:001211">
    <property type="entry name" value="Usherin"/>
    <property type="match status" value="1"/>
</dbReference>
<dbReference type="Proteomes" id="UP001591681">
    <property type="component" value="Unassembled WGS sequence"/>
</dbReference>
<dbReference type="PANTHER" id="PTHR46957:SF7">
    <property type="entry name" value="USHERIN"/>
    <property type="match status" value="1"/>
</dbReference>
<dbReference type="PROSITE" id="PS50853">
    <property type="entry name" value="FN3"/>
    <property type="match status" value="6"/>
</dbReference>
<sequence length="916" mass="98659">MALAPSQLSATALAPSQLSATVLAPSQLSATALAPSQFFATALLYLNSSEVLCCGGAGGLEAKPHHLDNATVTWKCCGSEVIRQEEECCNGVGYDPNLYFCADRASPGAHMQEQCRPSTVCPLLSVSGAYCGVCDFNPAVEVCTRVLGEPSAPPQPLPPPDLSASPPSPSPSTDGEPALCASSEDVVYSSTANRYTFTDTNLEPYTTYEYRVGAWNNFGQGFSTPARVTTRQDTPTGVTVPRWSKLQNRDDIIQLDWTSPAKPNGEIRYYVVLRDGQERYRGSESSFTDVGGIQPFQEYEYQLRACTAAGCTDSKKVVAVTVQGVPEEVAAPVVSALGPHSLLLSWAPPARSNGILRHYHINRTGAGRIHTHAGDGELQHTVTGLQPHTDYSFVLEACTSAGCRASQPATGRTLQDAPAGVWSHPRHVLVSSSEVELFWDQPERPQGLLSGYTLLRDSAPLYSGGSSSSNYTDTSLQPNTRYVYELEASTGGGSSLSDRYVIQTPVSSPERIPPPYNVTVTGPRSVFVAWTPPGKYNTSLPLEYNVLLNAGSLDALVRPAGRDQYLHLTGLLPFTSYHIRIQACQPGTRTPVHLYTHHIRIQACQPDGCGVGEGVHVQTLEAPPEHLDPPVVKAAGPKVIEVSWKPPRQPNGVITAYFIHRRPLGTQEELLVFLWSSGPLEFIDASDSLQPHSGYEYRVRAHNAQGSVASPWASTLTLEAHPQGMALPWARPTSAYSMLLNWTRPAEPNGLIAQYRVFYQERPSDPTLNKAPVLALTVSLWKSLRAAKQTPEAQASRTISLGTSERGGLCSPRLPSPPLPSFSAPHNSTSERGGLCSPHSPSSTCCPCLLLFPSRLPCPTHRASPALPTAPPLPCPPRLPSSHRASPPPTASPLPCPPRLPSSHRASPPLPTHHHR</sequence>
<feature type="domain" description="Fibronectin type-III" evidence="2">
    <location>
        <begin position="421"/>
        <end position="507"/>
    </location>
</feature>
<dbReference type="AlphaFoldDB" id="A0ABD1KI89"/>
<feature type="compositionally biased region" description="Pro residues" evidence="1">
    <location>
        <begin position="151"/>
        <end position="170"/>
    </location>
</feature>
<dbReference type="InterPro" id="IPR050713">
    <property type="entry name" value="RTP_Phos/Ushers"/>
</dbReference>
<feature type="domain" description="Fibronectin type-III" evidence="2">
    <location>
        <begin position="328"/>
        <end position="419"/>
    </location>
</feature>
<feature type="domain" description="Fibronectin type-III" evidence="2">
    <location>
        <begin position="623"/>
        <end position="723"/>
    </location>
</feature>
<dbReference type="Pfam" id="PF00041">
    <property type="entry name" value="fn3"/>
    <property type="match status" value="2"/>
</dbReference>
<comment type="caution">
    <text evidence="3">The sequence shown here is derived from an EMBL/GenBank/DDBJ whole genome shotgun (WGS) entry which is preliminary data.</text>
</comment>
<feature type="domain" description="Fibronectin type-III" evidence="2">
    <location>
        <begin position="234"/>
        <end position="327"/>
    </location>
</feature>
<feature type="domain" description="Fibronectin type-III" evidence="2">
    <location>
        <begin position="138"/>
        <end position="233"/>
    </location>
</feature>
<feature type="compositionally biased region" description="Pro residues" evidence="1">
    <location>
        <begin position="868"/>
        <end position="879"/>
    </location>
</feature>
<dbReference type="EMBL" id="JBHFQA010000005">
    <property type="protein sequence ID" value="KAL2098583.1"/>
    <property type="molecule type" value="Genomic_DNA"/>
</dbReference>
<dbReference type="CDD" id="cd00063">
    <property type="entry name" value="FN3"/>
    <property type="match status" value="7"/>
</dbReference>
<evidence type="ECO:0000259" key="2">
    <source>
        <dbReference type="PROSITE" id="PS50853"/>
    </source>
</evidence>
<dbReference type="InterPro" id="IPR003961">
    <property type="entry name" value="FN3_dom"/>
</dbReference>
<feature type="domain" description="Fibronectin type-III" evidence="2">
    <location>
        <begin position="512"/>
        <end position="607"/>
    </location>
</feature>
<gene>
    <name evidence="3" type="ORF">ACEWY4_005063</name>
</gene>
<protein>
    <recommendedName>
        <fullName evidence="2">Fibronectin type-III domain-containing protein</fullName>
    </recommendedName>
</protein>
<organism evidence="3 4">
    <name type="scientific">Coilia grayii</name>
    <name type="common">Gray's grenadier anchovy</name>
    <dbReference type="NCBI Taxonomy" id="363190"/>
    <lineage>
        <taxon>Eukaryota</taxon>
        <taxon>Metazoa</taxon>
        <taxon>Chordata</taxon>
        <taxon>Craniata</taxon>
        <taxon>Vertebrata</taxon>
        <taxon>Euteleostomi</taxon>
        <taxon>Actinopterygii</taxon>
        <taxon>Neopterygii</taxon>
        <taxon>Teleostei</taxon>
        <taxon>Clupei</taxon>
        <taxon>Clupeiformes</taxon>
        <taxon>Clupeoidei</taxon>
        <taxon>Engraulidae</taxon>
        <taxon>Coilinae</taxon>
        <taxon>Coilia</taxon>
    </lineage>
</organism>
<evidence type="ECO:0000313" key="4">
    <source>
        <dbReference type="Proteomes" id="UP001591681"/>
    </source>
</evidence>
<feature type="compositionally biased region" description="Polar residues" evidence="1">
    <location>
        <begin position="791"/>
        <end position="803"/>
    </location>
</feature>
<dbReference type="Gene3D" id="2.60.40.10">
    <property type="entry name" value="Immunoglobulins"/>
    <property type="match status" value="7"/>
</dbReference>
<accession>A0ABD1KI89</accession>
<dbReference type="FunFam" id="2.60.40.10:FF:001379">
    <property type="entry name" value="Usherin"/>
    <property type="match status" value="1"/>
</dbReference>
<evidence type="ECO:0000256" key="1">
    <source>
        <dbReference type="SAM" id="MobiDB-lite"/>
    </source>
</evidence>
<dbReference type="PANTHER" id="PTHR46957">
    <property type="entry name" value="CYTOKINE RECEPTOR"/>
    <property type="match status" value="1"/>
</dbReference>
<dbReference type="SUPFAM" id="SSF49265">
    <property type="entry name" value="Fibronectin type III"/>
    <property type="match status" value="5"/>
</dbReference>
<dbReference type="InterPro" id="IPR036116">
    <property type="entry name" value="FN3_sf"/>
</dbReference>
<reference evidence="3 4" key="1">
    <citation type="submission" date="2024-09" db="EMBL/GenBank/DDBJ databases">
        <title>A chromosome-level genome assembly of Gray's grenadier anchovy, Coilia grayii.</title>
        <authorList>
            <person name="Fu Z."/>
        </authorList>
    </citation>
    <scope>NUCLEOTIDE SEQUENCE [LARGE SCALE GENOMIC DNA]</scope>
    <source>
        <strain evidence="3">G4</strain>
        <tissue evidence="3">Muscle</tissue>
    </source>
</reference>
<proteinExistence type="predicted"/>
<feature type="region of interest" description="Disordered" evidence="1">
    <location>
        <begin position="149"/>
        <end position="180"/>
    </location>
</feature>